<dbReference type="RefSeq" id="WP_236343331.1">
    <property type="nucleotide sequence ID" value="NZ_CAKMMF010000015.1"/>
</dbReference>
<dbReference type="EMBL" id="CAKMMF010000015">
    <property type="protein sequence ID" value="CAH1209049.1"/>
    <property type="molecule type" value="Genomic_DNA"/>
</dbReference>
<dbReference type="PROSITE" id="PS50075">
    <property type="entry name" value="CARRIER"/>
    <property type="match status" value="1"/>
</dbReference>
<comment type="caution">
    <text evidence="7">The sequence shown here is derived from an EMBL/GenBank/DDBJ whole genome shotgun (WGS) entry which is preliminary data.</text>
</comment>
<dbReference type="SUPFAM" id="SSF53335">
    <property type="entry name" value="S-adenosyl-L-methionine-dependent methyltransferases"/>
    <property type="match status" value="1"/>
</dbReference>
<dbReference type="PANTHER" id="PTHR45527">
    <property type="entry name" value="NONRIBOSOMAL PEPTIDE SYNTHETASE"/>
    <property type="match status" value="1"/>
</dbReference>
<keyword evidence="8" id="KW-1185">Reference proteome</keyword>
<dbReference type="SUPFAM" id="SSF56801">
    <property type="entry name" value="Acetyl-CoA synthetase-like"/>
    <property type="match status" value="1"/>
</dbReference>
<dbReference type="Gene3D" id="1.10.1200.10">
    <property type="entry name" value="ACP-like"/>
    <property type="match status" value="1"/>
</dbReference>
<dbReference type="InterPro" id="IPR042099">
    <property type="entry name" value="ANL_N_sf"/>
</dbReference>
<dbReference type="InterPro" id="IPR009081">
    <property type="entry name" value="PP-bd_ACP"/>
</dbReference>
<proteinExistence type="inferred from homology"/>
<dbReference type="SUPFAM" id="SSF52777">
    <property type="entry name" value="CoA-dependent acyltransferases"/>
    <property type="match status" value="3"/>
</dbReference>
<dbReference type="InterPro" id="IPR000873">
    <property type="entry name" value="AMP-dep_synth/lig_dom"/>
</dbReference>
<feature type="domain" description="Carrier" evidence="6">
    <location>
        <begin position="1073"/>
        <end position="1147"/>
    </location>
</feature>
<evidence type="ECO:0000256" key="4">
    <source>
        <dbReference type="ARBA" id="ARBA00022598"/>
    </source>
</evidence>
<dbReference type="InterPro" id="IPR041698">
    <property type="entry name" value="Methyltransf_25"/>
</dbReference>
<dbReference type="GO" id="GO:0016874">
    <property type="term" value="F:ligase activity"/>
    <property type="evidence" value="ECO:0007669"/>
    <property type="project" value="UniProtKB-KW"/>
</dbReference>
<dbReference type="Gene3D" id="3.40.50.150">
    <property type="entry name" value="Vaccinia Virus protein VP39"/>
    <property type="match status" value="1"/>
</dbReference>
<dbReference type="InterPro" id="IPR010071">
    <property type="entry name" value="AA_adenyl_dom"/>
</dbReference>
<evidence type="ECO:0000313" key="8">
    <source>
        <dbReference type="Proteomes" id="UP000838686"/>
    </source>
</evidence>
<dbReference type="CDD" id="cd02440">
    <property type="entry name" value="AdoMet_MTases"/>
    <property type="match status" value="1"/>
</dbReference>
<evidence type="ECO:0000256" key="2">
    <source>
        <dbReference type="ARBA" id="ARBA00004924"/>
    </source>
</evidence>
<dbReference type="SUPFAM" id="SSF47336">
    <property type="entry name" value="ACP-like"/>
    <property type="match status" value="1"/>
</dbReference>
<dbReference type="Pfam" id="PF00501">
    <property type="entry name" value="AMP-binding"/>
    <property type="match status" value="2"/>
</dbReference>
<dbReference type="Pfam" id="PF00550">
    <property type="entry name" value="PP-binding"/>
    <property type="match status" value="1"/>
</dbReference>
<evidence type="ECO:0000256" key="3">
    <source>
        <dbReference type="ARBA" id="ARBA00006432"/>
    </source>
</evidence>
<name>A0ABN8GLV9_9BACL</name>
<accession>A0ABN8GLV9</accession>
<dbReference type="NCBIfam" id="TIGR01733">
    <property type="entry name" value="AA-adenyl-dom"/>
    <property type="match status" value="1"/>
</dbReference>
<dbReference type="Gene3D" id="3.30.559.10">
    <property type="entry name" value="Chloramphenicol acetyltransferase-like domain"/>
    <property type="match status" value="1"/>
</dbReference>
<dbReference type="Gene3D" id="3.30.300.30">
    <property type="match status" value="1"/>
</dbReference>
<comment type="pathway">
    <text evidence="2">Siderophore biosynthesis.</text>
</comment>
<dbReference type="Gene3D" id="3.40.50.12780">
    <property type="entry name" value="N-terminal domain of ligase-like"/>
    <property type="match status" value="2"/>
</dbReference>
<dbReference type="Gene3D" id="3.30.559.30">
    <property type="entry name" value="Nonribosomal peptide synthetase, condensation domain"/>
    <property type="match status" value="2"/>
</dbReference>
<evidence type="ECO:0000259" key="6">
    <source>
        <dbReference type="PROSITE" id="PS50075"/>
    </source>
</evidence>
<dbReference type="Pfam" id="PF13193">
    <property type="entry name" value="AMP-binding_C"/>
    <property type="match status" value="1"/>
</dbReference>
<comment type="similarity">
    <text evidence="3">Belongs to the ATP-dependent AMP-binding enzyme family.</text>
</comment>
<evidence type="ECO:0000256" key="5">
    <source>
        <dbReference type="ARBA" id="ARBA00023268"/>
    </source>
</evidence>
<comment type="cofactor">
    <cofactor evidence="1">
        <name>pantetheine 4'-phosphate</name>
        <dbReference type="ChEBI" id="CHEBI:47942"/>
    </cofactor>
</comment>
<dbReference type="EC" id="6.2.1.54" evidence="7"/>
<dbReference type="PANTHER" id="PTHR45527:SF10">
    <property type="entry name" value="PYOCHELIN SYNTHASE PCHF"/>
    <property type="match status" value="1"/>
</dbReference>
<dbReference type="InterPro" id="IPR036736">
    <property type="entry name" value="ACP-like_sf"/>
</dbReference>
<keyword evidence="4 7" id="KW-0436">Ligase</keyword>
<dbReference type="Pfam" id="PF00668">
    <property type="entry name" value="Condensation"/>
    <property type="match status" value="2"/>
</dbReference>
<dbReference type="InterPro" id="IPR001242">
    <property type="entry name" value="Condensation_dom"/>
</dbReference>
<keyword evidence="5" id="KW-0511">Multifunctional enzyme</keyword>
<sequence length="1603" mass="181629">MEKGLLSLETFETAKSYWMERLQGEWEENRFYPRYTTAPSYEEKCVEISLPVHVSERFMTMGKGKDLSIYVLLLTGFNLFLSKLLNKEEITVSSPLFNNGAGGDDRTAIGNTFVLFRNRLGEETSYKQLLSFVQQTVVEGYKNQHYPFAKLAEELNIEHSRLFGHFMFAMDTIHARDDYEMLKKEYGPDCSFLIVRSEEHIGIKCHYNGNRLESHVIHQLLSCFATVLEQAAEDVTVSRAGMRLFNKEQANAWMNELNETVGPYRRHDLIHSRFEEQARLLPDGIAVISGSAELTYRQLNDEANRLAALLQERGIGEGRDVAVIMDRTPDMVIAVLAVLKAGGAYVPLEPGTPKARIEKILKDLEVSALITKHRIAVGFQELLWKVSSLNDIIYMDAEHENPLPESINSAEVEALWDHVAQSASDDASVGGFRSSYTGEPFSEEEVSQYVDHVIALVKPYVSKSSKVLEIGCGPGHIISRLAPDIDKGLGMDPSSEMIKHNSNRYALQGLDNVEWVKGYAHETADLQAVSYDAIVMASTVQFFPGYFYLVNVLQDALRLLKPGGALVIADIMDIGQKDAFIQSIEQFRQSNPVGMRTKSNFDGELYCDARMFEHLNRRMEGIDEVEIVRRDSSFTNELQYRFDVVLRKARTERAVKKNEAAVPVPGLHQKSEAAAPVSGPLHYWTLHHIAARSSDNVPSRTDATTKAYTIFTSGSTGVPKGVVVTHRPVINLMEWVNGTFGIGASDRLLFLTSLCFDLSVYDIFGILSAGGTIRIAAEDEVRNPERLLTIVADEGITFWDSAPAALQQLAMLMDQGLVDCSRSALRLVFLSGDWIPLTLPEQLKAQFPSVKVVGLGGATEAAIWSNFFKVEGIDPEWTSIPYGRPIANARYYILNEALEPCPYHVSGDLYIGGECLASGYTDPVITKERFIPDPFGLEPAAVMYKTGDLARWMADGNMEFMGRSDHQVKIRGYRVELGEIQAQLMKHPSVKVAVVIDRMRDDGEKTLCAYIVAESHSTIREWRDYLSQTLPAYMIPSHYVHLDELPVTSNGKLDRKALPAPGESVVTDSEYAAPRNEIEEIVCSVWQRILKVDRVGIKDHFFELGGSSMQIINVNTSLSHRGVKVSVQDLFAYLTIEELSPHLSFNDTMAAGDEEEFGEIPIHPNLAYSLSFPNNPFKYRWGERRVFQFPIQLKHDWIRNAASLMVERHDALRIQVVESERGWIQRIAPYNGNIPFDWFDVADLAEDEQYDFKLQKLRQMEEEMNLEYGPLFGLRLFDYGEGKPSELMYFLHHYCMDKMSMNVLLAEMMLCIQSQMEGREIVLPPRTSTYASFAKAMQRYAESEACTSKLDYWLELTKLDHRIPLDNPNGECISWSFKQHWSSYPLKGKIDTLKKALKVDGIQLNDIMLTAFLISYSRWSGKEHLIMNIFDTGRFQYSPELDLSNTMGWMNSMFPVKYEFQSEKSLFDVLVNVQQQNREIPKDNSYGLLRYCHSSAEIRQKMAQIPDAQVNFNFKGNQSIEEADQLNGIQGVGLPDVESNGDMIRSNLIIFNCGVENDELIIDWDYSSELHDTATIESWNQNFILELELLALELQKRYEDIEE</sequence>
<evidence type="ECO:0000313" key="7">
    <source>
        <dbReference type="EMBL" id="CAH1209049.1"/>
    </source>
</evidence>
<dbReference type="Proteomes" id="UP000838686">
    <property type="component" value="Unassembled WGS sequence"/>
</dbReference>
<dbReference type="InterPro" id="IPR045851">
    <property type="entry name" value="AMP-bd_C_sf"/>
</dbReference>
<reference evidence="7" key="1">
    <citation type="submission" date="2022-01" db="EMBL/GenBank/DDBJ databases">
        <authorList>
            <person name="Criscuolo A."/>
        </authorList>
    </citation>
    <scope>NUCLEOTIDE SEQUENCE</scope>
    <source>
        <strain evidence="7">CIP111893</strain>
    </source>
</reference>
<protein>
    <submittedName>
        <fullName evidence="7">D-alanine--D-alanyl carrier protein ligase</fullName>
        <ecNumber evidence="7">6.2.1.54</ecNumber>
    </submittedName>
</protein>
<dbReference type="Pfam" id="PF13649">
    <property type="entry name" value="Methyltransf_25"/>
    <property type="match status" value="1"/>
</dbReference>
<dbReference type="InterPro" id="IPR029063">
    <property type="entry name" value="SAM-dependent_MTases_sf"/>
</dbReference>
<evidence type="ECO:0000256" key="1">
    <source>
        <dbReference type="ARBA" id="ARBA00001957"/>
    </source>
</evidence>
<dbReference type="InterPro" id="IPR025110">
    <property type="entry name" value="AMP-bd_C"/>
</dbReference>
<gene>
    <name evidence="7" type="primary">dltA_7</name>
    <name evidence="7" type="ORF">PAECIP111893_02967</name>
</gene>
<organism evidence="7 8">
    <name type="scientific">Paenibacillus plantiphilus</name>
    <dbReference type="NCBI Taxonomy" id="2905650"/>
    <lineage>
        <taxon>Bacteria</taxon>
        <taxon>Bacillati</taxon>
        <taxon>Bacillota</taxon>
        <taxon>Bacilli</taxon>
        <taxon>Bacillales</taxon>
        <taxon>Paenibacillaceae</taxon>
        <taxon>Paenibacillus</taxon>
    </lineage>
</organism>
<dbReference type="InterPro" id="IPR023213">
    <property type="entry name" value="CAT-like_dom_sf"/>
</dbReference>